<gene>
    <name evidence="3" type="ORF">SAMN05421780_101756</name>
</gene>
<name>A0A1I1ED81_9BACT</name>
<keyword evidence="4" id="KW-1185">Reference proteome</keyword>
<protein>
    <submittedName>
        <fullName evidence="3">Por secretion system C-terminal sorting domain-containing protein</fullName>
    </submittedName>
</protein>
<dbReference type="AlphaFoldDB" id="A0A1I1ED81"/>
<dbReference type="NCBIfam" id="TIGR04183">
    <property type="entry name" value="Por_Secre_tail"/>
    <property type="match status" value="1"/>
</dbReference>
<proteinExistence type="predicted"/>
<evidence type="ECO:0000259" key="2">
    <source>
        <dbReference type="Pfam" id="PF18962"/>
    </source>
</evidence>
<dbReference type="Gene3D" id="2.40.128.720">
    <property type="match status" value="2"/>
</dbReference>
<evidence type="ECO:0000313" key="4">
    <source>
        <dbReference type="Proteomes" id="UP000199514"/>
    </source>
</evidence>
<organism evidence="3 4">
    <name type="scientific">Flexibacter flexilis DSM 6793</name>
    <dbReference type="NCBI Taxonomy" id="927664"/>
    <lineage>
        <taxon>Bacteria</taxon>
        <taxon>Pseudomonadati</taxon>
        <taxon>Bacteroidota</taxon>
        <taxon>Cytophagia</taxon>
        <taxon>Cytophagales</taxon>
        <taxon>Flexibacteraceae</taxon>
        <taxon>Flexibacter</taxon>
    </lineage>
</organism>
<dbReference type="OrthoDB" id="1522095at2"/>
<evidence type="ECO:0000313" key="3">
    <source>
        <dbReference type="EMBL" id="SFB85104.1"/>
    </source>
</evidence>
<dbReference type="InterPro" id="IPR026444">
    <property type="entry name" value="Secre_tail"/>
</dbReference>
<evidence type="ECO:0000256" key="1">
    <source>
        <dbReference type="SAM" id="SignalP"/>
    </source>
</evidence>
<sequence>MTKYIYSTAMLCLLAATYALGQANSARLKFKEILPDSATSLEVFDFVNNINATNHAGAKIALTTNALRLDSIVPSVISEKYLYKYNANNQAIEEDRMTQTAVAGGIPQYHVQEKNIYSYDSVGNNTGWITQVWDTATNSLVNTTNFARTYNQIGKVTSAITYYYSDNAWKEQYGYLYTYDSLGNLATFKEIRWNYYGNNWDTQFIYSYTYNNNKLTNSLLYVYYSSYTNSVKTTYQYNAQNQLIEVVDLWSSSPTLSSYTGHYKNTYSYNVAGLQTECIRYVGVPGSVSNWVPELKWTYEYNNLGYKTVEIMQKYNKNINSWYNYDKRNYDVDINGNVLLDAYSYAPTTTSPWVCMSKRQYVYDTNTLTASTSLPPYFLYGFESLNIVTARLYHQFNETTSTWSISLPVNYFYTPPSIVTSTKTASTLQASLFPNPATNVLNVQLSGNATEGQISLYDAQGRRVLNQSVSAQQSTLDLQALPQGMYFYRLQTDGQKLQTGKVVKL</sequence>
<feature type="domain" description="Secretion system C-terminal sorting" evidence="2">
    <location>
        <begin position="432"/>
        <end position="498"/>
    </location>
</feature>
<keyword evidence="1" id="KW-0732">Signal</keyword>
<accession>A0A1I1ED81</accession>
<dbReference type="Pfam" id="PF18962">
    <property type="entry name" value="Por_Secre_tail"/>
    <property type="match status" value="1"/>
</dbReference>
<dbReference type="STRING" id="927664.SAMN05421780_101756"/>
<dbReference type="EMBL" id="FOLE01000001">
    <property type="protein sequence ID" value="SFB85104.1"/>
    <property type="molecule type" value="Genomic_DNA"/>
</dbReference>
<reference evidence="3 4" key="1">
    <citation type="submission" date="2016-10" db="EMBL/GenBank/DDBJ databases">
        <authorList>
            <person name="de Groot N.N."/>
        </authorList>
    </citation>
    <scope>NUCLEOTIDE SEQUENCE [LARGE SCALE GENOMIC DNA]</scope>
    <source>
        <strain evidence="3 4">DSM 6793</strain>
    </source>
</reference>
<feature type="chain" id="PRO_5011606224" evidence="1">
    <location>
        <begin position="22"/>
        <end position="505"/>
    </location>
</feature>
<dbReference type="Proteomes" id="UP000199514">
    <property type="component" value="Unassembled WGS sequence"/>
</dbReference>
<dbReference type="RefSeq" id="WP_091507516.1">
    <property type="nucleotide sequence ID" value="NZ_FOLE01000001.1"/>
</dbReference>
<feature type="signal peptide" evidence="1">
    <location>
        <begin position="1"/>
        <end position="21"/>
    </location>
</feature>